<sequence>MMLTKRTMMLLRANEHKQMVWKNGGGITSEIARVPNNEHEEFDWRLSIAQVKPPGGPFSIFPGIDRTLCVMSQHELYLMLNNNSDDMIYLNQDSLPYSFPGELSITCQLHSETLTDFNVMTRRTKFRHDVERVKMTAKQEKTINVLDNTNEIVFIVVGQGQMVTNNGIQMTKHDALRIDQRPLNIQISAATDDTQLYIVRLKPIFSQENDSINDI</sequence>
<dbReference type="PANTHER" id="PTHR37943">
    <property type="entry name" value="PROTEIN VES"/>
    <property type="match status" value="1"/>
</dbReference>
<evidence type="ECO:0000313" key="1">
    <source>
        <dbReference type="EMBL" id="CAF1155513.1"/>
    </source>
</evidence>
<dbReference type="InterPro" id="IPR014710">
    <property type="entry name" value="RmlC-like_jellyroll"/>
</dbReference>
<dbReference type="AlphaFoldDB" id="A0A814TA33"/>
<dbReference type="Proteomes" id="UP000663864">
    <property type="component" value="Unassembled WGS sequence"/>
</dbReference>
<gene>
    <name evidence="1" type="ORF">ZHD862_LOCUS20398</name>
</gene>
<dbReference type="SUPFAM" id="SSF51182">
    <property type="entry name" value="RmlC-like cupins"/>
    <property type="match status" value="1"/>
</dbReference>
<evidence type="ECO:0000313" key="2">
    <source>
        <dbReference type="Proteomes" id="UP000663864"/>
    </source>
</evidence>
<dbReference type="Gene3D" id="2.60.120.10">
    <property type="entry name" value="Jelly Rolls"/>
    <property type="match status" value="1"/>
</dbReference>
<accession>A0A814TA33</accession>
<name>A0A814TA33_9BILA</name>
<protein>
    <submittedName>
        <fullName evidence="1">Uncharacterized protein</fullName>
    </submittedName>
</protein>
<dbReference type="Pfam" id="PF05962">
    <property type="entry name" value="HutD"/>
    <property type="match status" value="1"/>
</dbReference>
<dbReference type="EMBL" id="CAJNOT010001158">
    <property type="protein sequence ID" value="CAF1155513.1"/>
    <property type="molecule type" value="Genomic_DNA"/>
</dbReference>
<dbReference type="PANTHER" id="PTHR37943:SF1">
    <property type="entry name" value="PROTEIN VES"/>
    <property type="match status" value="1"/>
</dbReference>
<organism evidence="1 2">
    <name type="scientific">Rotaria sordida</name>
    <dbReference type="NCBI Taxonomy" id="392033"/>
    <lineage>
        <taxon>Eukaryota</taxon>
        <taxon>Metazoa</taxon>
        <taxon>Spiralia</taxon>
        <taxon>Gnathifera</taxon>
        <taxon>Rotifera</taxon>
        <taxon>Eurotatoria</taxon>
        <taxon>Bdelloidea</taxon>
        <taxon>Philodinida</taxon>
        <taxon>Philodinidae</taxon>
        <taxon>Rotaria</taxon>
    </lineage>
</organism>
<dbReference type="CDD" id="cd20293">
    <property type="entry name" value="cupin_HutD_N"/>
    <property type="match status" value="1"/>
</dbReference>
<comment type="caution">
    <text evidence="1">The sequence shown here is derived from an EMBL/GenBank/DDBJ whole genome shotgun (WGS) entry which is preliminary data.</text>
</comment>
<dbReference type="InterPro" id="IPR011051">
    <property type="entry name" value="RmlC_Cupin_sf"/>
</dbReference>
<dbReference type="InterPro" id="IPR010282">
    <property type="entry name" value="Uncharacterised_HutD/Ves"/>
</dbReference>
<reference evidence="1" key="1">
    <citation type="submission" date="2021-02" db="EMBL/GenBank/DDBJ databases">
        <authorList>
            <person name="Nowell W R."/>
        </authorList>
    </citation>
    <scope>NUCLEOTIDE SEQUENCE</scope>
</reference>
<proteinExistence type="predicted"/>